<dbReference type="CDD" id="cd02035">
    <property type="entry name" value="ArsA"/>
    <property type="match status" value="2"/>
</dbReference>
<dbReference type="InterPro" id="IPR027417">
    <property type="entry name" value="P-loop_NTPase"/>
</dbReference>
<dbReference type="GO" id="GO:0016887">
    <property type="term" value="F:ATP hydrolysis activity"/>
    <property type="evidence" value="ECO:0007669"/>
    <property type="project" value="InterPro"/>
</dbReference>
<dbReference type="InterPro" id="IPR027541">
    <property type="entry name" value="Ars_ATPase"/>
</dbReference>
<dbReference type="GO" id="GO:0005524">
    <property type="term" value="F:ATP binding"/>
    <property type="evidence" value="ECO:0007669"/>
    <property type="project" value="InterPro"/>
</dbReference>
<comment type="similarity">
    <text evidence="1">Belongs to the arsA ATPase family.</text>
</comment>
<dbReference type="NCBIfam" id="TIGR00345">
    <property type="entry name" value="GET3_arsA_TRC40"/>
    <property type="match status" value="1"/>
</dbReference>
<dbReference type="OrthoDB" id="9780677at2"/>
<protein>
    <submittedName>
        <fullName evidence="3">Arsenical pump-driving ATPase</fullName>
    </submittedName>
</protein>
<dbReference type="SUPFAM" id="SSF52540">
    <property type="entry name" value="P-loop containing nucleoside triphosphate hydrolases"/>
    <property type="match status" value="2"/>
</dbReference>
<reference evidence="3 4" key="1">
    <citation type="submission" date="2018-01" db="EMBL/GenBank/DDBJ databases">
        <title>The whole genome sequencing and assembly of Halobacillus litoralis ERB031 strain.</title>
        <authorList>
            <person name="Lee S.-J."/>
            <person name="Park M.-K."/>
            <person name="Kim J.-Y."/>
            <person name="Lee Y.-J."/>
            <person name="Yi H."/>
            <person name="Bahn Y.-S."/>
            <person name="Kim J.F."/>
            <person name="Lee D.-W."/>
        </authorList>
    </citation>
    <scope>NUCLEOTIDE SEQUENCE [LARGE SCALE GENOMIC DNA]</scope>
    <source>
        <strain evidence="3 4">ERB 031</strain>
    </source>
</reference>
<dbReference type="AlphaFoldDB" id="A0A410MD22"/>
<feature type="domain" description="ArsA/GET3 Anion-transporting ATPase-like" evidence="2">
    <location>
        <begin position="15"/>
        <end position="293"/>
    </location>
</feature>
<evidence type="ECO:0000313" key="3">
    <source>
        <dbReference type="EMBL" id="QAS52619.1"/>
    </source>
</evidence>
<feature type="domain" description="ArsA/GET3 Anion-transporting ATPase-like" evidence="2">
    <location>
        <begin position="332"/>
        <end position="465"/>
    </location>
</feature>
<dbReference type="GO" id="GO:0015446">
    <property type="term" value="F:ATPase-coupled arsenite transmembrane transporter activity"/>
    <property type="evidence" value="ECO:0007669"/>
    <property type="project" value="InterPro"/>
</dbReference>
<dbReference type="KEGG" id="hli:HLI_10505"/>
<evidence type="ECO:0000313" key="4">
    <source>
        <dbReference type="Proteomes" id="UP000287756"/>
    </source>
</evidence>
<proteinExistence type="inferred from homology"/>
<feature type="domain" description="ArsA/GET3 Anion-transporting ATPase-like" evidence="2">
    <location>
        <begin position="478"/>
        <end position="558"/>
    </location>
</feature>
<accession>A0A410MD22</accession>
<dbReference type="Gene3D" id="3.40.50.300">
    <property type="entry name" value="P-loop containing nucleotide triphosphate hydrolases"/>
    <property type="match status" value="2"/>
</dbReference>
<dbReference type="PANTHER" id="PTHR10803">
    <property type="entry name" value="ARSENICAL PUMP-DRIVING ATPASE ARSENITE-TRANSLOCATING ATPASE"/>
    <property type="match status" value="1"/>
</dbReference>
<organism evidence="3 4">
    <name type="scientific">Halobacillus litoralis</name>
    <dbReference type="NCBI Taxonomy" id="45668"/>
    <lineage>
        <taxon>Bacteria</taxon>
        <taxon>Bacillati</taxon>
        <taxon>Bacillota</taxon>
        <taxon>Bacilli</taxon>
        <taxon>Bacillales</taxon>
        <taxon>Bacillaceae</taxon>
        <taxon>Halobacillus</taxon>
    </lineage>
</organism>
<dbReference type="InterPro" id="IPR016300">
    <property type="entry name" value="ATPase_ArsA/GET3"/>
</dbReference>
<dbReference type="Pfam" id="PF02374">
    <property type="entry name" value="ArsA_ATPase"/>
    <property type="match status" value="3"/>
</dbReference>
<dbReference type="InterPro" id="IPR025723">
    <property type="entry name" value="ArsA/GET3_ATPase-like"/>
</dbReference>
<gene>
    <name evidence="3" type="primary">arsA</name>
    <name evidence="3" type="ORF">HLI_10505</name>
</gene>
<dbReference type="NCBIfam" id="TIGR04291">
    <property type="entry name" value="arsen_driv_ArsA"/>
    <property type="match status" value="1"/>
</dbReference>
<evidence type="ECO:0000259" key="2">
    <source>
        <dbReference type="Pfam" id="PF02374"/>
    </source>
</evidence>
<name>A0A410MD22_9BACI</name>
<sequence length="581" mass="64293">MEKQYDPPNIDFPYFLFFTGKGGVGKTSTACATAVSLADRGKRVLLISTDPASNLQDVFGEDFNHEYRHLKAVPRLAVVNIDPEEAAERHRESALAPYRNKLPASVIRSMEEQMAGACTTEIAAFDSFTSFLCDSEVKDKFDHILFDTAPTGHTLRLLQLPKAWSGFIDTNPEGASCLGPLSALAGKKEMYEQAVNTLADGGQTLLALVSRPDETALFEADRSSKELAALDVKNQILIINGLFEITDSEDDTAQAFMDQQQESLTTISDHLKSFTTFQLPFAPLSLTGVGELRSWLAGKHGREAVHTHEVAAEGFEMDDVIGDLSEKGNGLVFTMGKGGVGKTTVAASVALNLVEQGYSVHLTTTDPAEHLSRLFTENHSDLLRVTNIDPKRETEAYRESVLEETSHELNEDELNYLKEDLDSPCTEEIAVFRSFADVVMHSEEDYIVIDTAPTGHTLLLLDSTLSYHREIERSAGHVPESVKNLLPALKDAEKTHILIVTLPEATPVYEAERLESDLKRADLHPKWWIMNQSLSVVPVSDPVLKAKAQVENKWVQRTVTHASKVAIIPWKKQAILNKKQR</sequence>
<dbReference type="PIRSF" id="PIRSF001327">
    <property type="entry name" value="Arsenical_pump-driving_ATPase"/>
    <property type="match status" value="1"/>
</dbReference>
<dbReference type="EMBL" id="CP026118">
    <property type="protein sequence ID" value="QAS52619.1"/>
    <property type="molecule type" value="Genomic_DNA"/>
</dbReference>
<dbReference type="RefSeq" id="WP_128524908.1">
    <property type="nucleotide sequence ID" value="NZ_CP026118.1"/>
</dbReference>
<dbReference type="PANTHER" id="PTHR10803:SF3">
    <property type="entry name" value="ATPASE GET3"/>
    <property type="match status" value="1"/>
</dbReference>
<dbReference type="Proteomes" id="UP000287756">
    <property type="component" value="Chromosome"/>
</dbReference>
<evidence type="ECO:0000256" key="1">
    <source>
        <dbReference type="ARBA" id="ARBA00011040"/>
    </source>
</evidence>